<sequence>MAFACCQPRSGHAGIHAIGMLATWHWARWLHEPPHLGPGHAGSHGLHKLPARASARCQPRPPCGASQRIRLLATRASGLHASDLDERHESIPGHVPLGAEASTNGRRVNDRLRRCIFNVDSDLEAFSHNLIYSSFVPLAFQPSAITNCVNQRFLLY</sequence>
<keyword evidence="2" id="KW-1185">Reference proteome</keyword>
<reference evidence="1 2" key="1">
    <citation type="journal article" date="2016" name="Sci. Rep.">
        <title>The Dendrobium catenatum Lindl. genome sequence provides insights into polysaccharide synthase, floral development and adaptive evolution.</title>
        <authorList>
            <person name="Zhang G.Q."/>
            <person name="Xu Q."/>
            <person name="Bian C."/>
            <person name="Tsai W.C."/>
            <person name="Yeh C.M."/>
            <person name="Liu K.W."/>
            <person name="Yoshida K."/>
            <person name="Zhang L.S."/>
            <person name="Chang S.B."/>
            <person name="Chen F."/>
            <person name="Shi Y."/>
            <person name="Su Y.Y."/>
            <person name="Zhang Y.Q."/>
            <person name="Chen L.J."/>
            <person name="Yin Y."/>
            <person name="Lin M."/>
            <person name="Huang H."/>
            <person name="Deng H."/>
            <person name="Wang Z.W."/>
            <person name="Zhu S.L."/>
            <person name="Zhao X."/>
            <person name="Deng C."/>
            <person name="Niu S.C."/>
            <person name="Huang J."/>
            <person name="Wang M."/>
            <person name="Liu G.H."/>
            <person name="Yang H.J."/>
            <person name="Xiao X.J."/>
            <person name="Hsiao Y.Y."/>
            <person name="Wu W.L."/>
            <person name="Chen Y.Y."/>
            <person name="Mitsuda N."/>
            <person name="Ohme-Takagi M."/>
            <person name="Luo Y.B."/>
            <person name="Van de Peer Y."/>
            <person name="Liu Z.J."/>
        </authorList>
    </citation>
    <scope>NUCLEOTIDE SEQUENCE [LARGE SCALE GENOMIC DNA]</scope>
    <source>
        <tissue evidence="1">The whole plant</tissue>
    </source>
</reference>
<proteinExistence type="predicted"/>
<dbReference type="EMBL" id="KZ503041">
    <property type="protein sequence ID" value="PKU69172.1"/>
    <property type="molecule type" value="Genomic_DNA"/>
</dbReference>
<reference evidence="1 2" key="2">
    <citation type="journal article" date="2017" name="Nature">
        <title>The Apostasia genome and the evolution of orchids.</title>
        <authorList>
            <person name="Zhang G.Q."/>
            <person name="Liu K.W."/>
            <person name="Li Z."/>
            <person name="Lohaus R."/>
            <person name="Hsiao Y.Y."/>
            <person name="Niu S.C."/>
            <person name="Wang J.Y."/>
            <person name="Lin Y.C."/>
            <person name="Xu Q."/>
            <person name="Chen L.J."/>
            <person name="Yoshida K."/>
            <person name="Fujiwara S."/>
            <person name="Wang Z.W."/>
            <person name="Zhang Y.Q."/>
            <person name="Mitsuda N."/>
            <person name="Wang M."/>
            <person name="Liu G.H."/>
            <person name="Pecoraro L."/>
            <person name="Huang H.X."/>
            <person name="Xiao X.J."/>
            <person name="Lin M."/>
            <person name="Wu X.Y."/>
            <person name="Wu W.L."/>
            <person name="Chen Y.Y."/>
            <person name="Chang S.B."/>
            <person name="Sakamoto S."/>
            <person name="Ohme-Takagi M."/>
            <person name="Yagi M."/>
            <person name="Zeng S.J."/>
            <person name="Shen C.Y."/>
            <person name="Yeh C.M."/>
            <person name="Luo Y.B."/>
            <person name="Tsai W.C."/>
            <person name="Van de Peer Y."/>
            <person name="Liu Z.J."/>
        </authorList>
    </citation>
    <scope>NUCLEOTIDE SEQUENCE [LARGE SCALE GENOMIC DNA]</scope>
    <source>
        <tissue evidence="1">The whole plant</tissue>
    </source>
</reference>
<accession>A0A2I0W0I6</accession>
<dbReference type="STRING" id="906689.A0A2I0W0I6"/>
<protein>
    <submittedName>
        <fullName evidence="1">Uncharacterized protein</fullName>
    </submittedName>
</protein>
<gene>
    <name evidence="1" type="ORF">MA16_Dca002442</name>
</gene>
<organism evidence="1 2">
    <name type="scientific">Dendrobium catenatum</name>
    <dbReference type="NCBI Taxonomy" id="906689"/>
    <lineage>
        <taxon>Eukaryota</taxon>
        <taxon>Viridiplantae</taxon>
        <taxon>Streptophyta</taxon>
        <taxon>Embryophyta</taxon>
        <taxon>Tracheophyta</taxon>
        <taxon>Spermatophyta</taxon>
        <taxon>Magnoliopsida</taxon>
        <taxon>Liliopsida</taxon>
        <taxon>Asparagales</taxon>
        <taxon>Orchidaceae</taxon>
        <taxon>Epidendroideae</taxon>
        <taxon>Malaxideae</taxon>
        <taxon>Dendrobiinae</taxon>
        <taxon>Dendrobium</taxon>
    </lineage>
</organism>
<dbReference type="AlphaFoldDB" id="A0A2I0W0I6"/>
<evidence type="ECO:0000313" key="2">
    <source>
        <dbReference type="Proteomes" id="UP000233837"/>
    </source>
</evidence>
<dbReference type="Proteomes" id="UP000233837">
    <property type="component" value="Unassembled WGS sequence"/>
</dbReference>
<evidence type="ECO:0000313" key="1">
    <source>
        <dbReference type="EMBL" id="PKU69172.1"/>
    </source>
</evidence>
<name>A0A2I0W0I6_9ASPA</name>